<dbReference type="SUPFAM" id="SSF51679">
    <property type="entry name" value="Bacterial luciferase-like"/>
    <property type="match status" value="1"/>
</dbReference>
<dbReference type="GO" id="GO:0046306">
    <property type="term" value="P:alkanesulfonate catabolic process"/>
    <property type="evidence" value="ECO:0007669"/>
    <property type="project" value="TreeGrafter"/>
</dbReference>
<keyword evidence="1" id="KW-0285">Flavoprotein</keyword>
<evidence type="ECO:0000256" key="1">
    <source>
        <dbReference type="ARBA" id="ARBA00022630"/>
    </source>
</evidence>
<organism evidence="6 7">
    <name type="scientific">Pseudaminobacter soli</name>
    <name type="common">ex Li et al. 2025</name>
    <dbReference type="NCBI Taxonomy" id="1295366"/>
    <lineage>
        <taxon>Bacteria</taxon>
        <taxon>Pseudomonadati</taxon>
        <taxon>Pseudomonadota</taxon>
        <taxon>Alphaproteobacteria</taxon>
        <taxon>Hyphomicrobiales</taxon>
        <taxon>Phyllobacteriaceae</taxon>
        <taxon>Pseudaminobacter</taxon>
    </lineage>
</organism>
<dbReference type="Gene3D" id="3.20.20.30">
    <property type="entry name" value="Luciferase-like domain"/>
    <property type="match status" value="1"/>
</dbReference>
<dbReference type="PANTHER" id="PTHR42847">
    <property type="entry name" value="ALKANESULFONATE MONOOXYGENASE"/>
    <property type="match status" value="1"/>
</dbReference>
<accession>A0A2P7SM74</accession>
<dbReference type="InterPro" id="IPR050172">
    <property type="entry name" value="SsuD_RutA_monooxygenase"/>
</dbReference>
<gene>
    <name evidence="6" type="ORF">C7I85_00280</name>
</gene>
<name>A0A2P7SM74_9HYPH</name>
<keyword evidence="2" id="KW-0288">FMN</keyword>
<dbReference type="Proteomes" id="UP000240653">
    <property type="component" value="Unassembled WGS sequence"/>
</dbReference>
<evidence type="ECO:0000259" key="5">
    <source>
        <dbReference type="Pfam" id="PF00296"/>
    </source>
</evidence>
<keyword evidence="7" id="KW-1185">Reference proteome</keyword>
<dbReference type="EMBL" id="PXYL01000001">
    <property type="protein sequence ID" value="PSJ63610.1"/>
    <property type="molecule type" value="Genomic_DNA"/>
</dbReference>
<evidence type="ECO:0000313" key="7">
    <source>
        <dbReference type="Proteomes" id="UP000240653"/>
    </source>
</evidence>
<dbReference type="PANTHER" id="PTHR42847:SF9">
    <property type="entry name" value="BLL6451 PROTEIN"/>
    <property type="match status" value="1"/>
</dbReference>
<sequence>MEESAMHIEFTSRIERWTPAADTGGTTEADAQVQARRLALAAESVGFDRVLIADPKGGADNSQLASFLLHNTLQLGVAMSHAAGILAPQVAAEQFATLDQLSGGRLMVRVVPGEDGLDHEAAFARTDEYLVLLKRLWANERPFDHEGAHYSLKSALSAARPFGRAQVPLALGGLSGTAVKVAAKHADLFELPAATAAETRQTIARVRAAASTHGRVDKIRFSLPIRPVIADNRAEAWAKADKLAQDNNATRLVGTPEQVALGLVDYCELGISEFVVHGLGQPQELVAFGRDVAAVVRRSLARHEAQAVEMPKHDLWDALVALPLRAKLS</sequence>
<evidence type="ECO:0000256" key="2">
    <source>
        <dbReference type="ARBA" id="ARBA00022643"/>
    </source>
</evidence>
<dbReference type="InterPro" id="IPR036661">
    <property type="entry name" value="Luciferase-like_sf"/>
</dbReference>
<dbReference type="Pfam" id="PF00296">
    <property type="entry name" value="Bac_luciferase"/>
    <property type="match status" value="1"/>
</dbReference>
<dbReference type="GO" id="GO:0008726">
    <property type="term" value="F:alkanesulfonate monooxygenase activity"/>
    <property type="evidence" value="ECO:0007669"/>
    <property type="project" value="TreeGrafter"/>
</dbReference>
<keyword evidence="3" id="KW-0560">Oxidoreductase</keyword>
<comment type="caution">
    <text evidence="6">The sequence shown here is derived from an EMBL/GenBank/DDBJ whole genome shotgun (WGS) entry which is preliminary data.</text>
</comment>
<dbReference type="InterPro" id="IPR011251">
    <property type="entry name" value="Luciferase-like_dom"/>
</dbReference>
<dbReference type="OrthoDB" id="9814695at2"/>
<keyword evidence="4" id="KW-0503">Monooxygenase</keyword>
<evidence type="ECO:0000256" key="4">
    <source>
        <dbReference type="ARBA" id="ARBA00023033"/>
    </source>
</evidence>
<feature type="domain" description="Luciferase-like" evidence="5">
    <location>
        <begin position="27"/>
        <end position="244"/>
    </location>
</feature>
<dbReference type="AlphaFoldDB" id="A0A2P7SM74"/>
<evidence type="ECO:0000256" key="3">
    <source>
        <dbReference type="ARBA" id="ARBA00023002"/>
    </source>
</evidence>
<protein>
    <submittedName>
        <fullName evidence="6">LLM class flavin-dependent oxidoreductase</fullName>
    </submittedName>
</protein>
<reference evidence="6 7" key="1">
    <citation type="submission" date="2018-03" db="EMBL/GenBank/DDBJ databases">
        <title>The draft genome of Mesorhizobium soli JCM 19897.</title>
        <authorList>
            <person name="Li L."/>
            <person name="Liu L."/>
            <person name="Liang L."/>
            <person name="Wang T."/>
            <person name="Zhang X."/>
        </authorList>
    </citation>
    <scope>NUCLEOTIDE SEQUENCE [LARGE SCALE GENOMIC DNA]</scope>
    <source>
        <strain evidence="6 7">JCM 19897</strain>
    </source>
</reference>
<proteinExistence type="predicted"/>
<evidence type="ECO:0000313" key="6">
    <source>
        <dbReference type="EMBL" id="PSJ63610.1"/>
    </source>
</evidence>